<dbReference type="STRING" id="1423792.FD09_GL001793"/>
<dbReference type="PATRIC" id="fig|1423792.3.peg.1817"/>
<dbReference type="EMBL" id="AZEC01000003">
    <property type="protein sequence ID" value="KRL13765.1"/>
    <property type="molecule type" value="Genomic_DNA"/>
</dbReference>
<name>A0A0R1N7D1_9LACO</name>
<comment type="caution">
    <text evidence="1">The sequence shown here is derived from an EMBL/GenBank/DDBJ whole genome shotgun (WGS) entry which is preliminary data.</text>
</comment>
<keyword evidence="2" id="KW-1185">Reference proteome</keyword>
<organism evidence="1 2">
    <name type="scientific">Schleiferilactobacillus perolens DSM 12744</name>
    <dbReference type="NCBI Taxonomy" id="1423792"/>
    <lineage>
        <taxon>Bacteria</taxon>
        <taxon>Bacillati</taxon>
        <taxon>Bacillota</taxon>
        <taxon>Bacilli</taxon>
        <taxon>Lactobacillales</taxon>
        <taxon>Lactobacillaceae</taxon>
        <taxon>Schleiferilactobacillus</taxon>
    </lineage>
</organism>
<sequence>MIKPNPLTTLFNELTAFSKETWCQYLFDRDLLVNKVTPEQRTMIIAGASQCGEKLAATVTAEHGPMTAPTLAEKVCTVEHGDSQNISEQVFLATFTEPNMIKVYDEPMRKLARLSLPGFNEKMIEKIVMDHELYHYLEGQDPTLFTRRTKIGLWHFLGYEHRTTVRAASEIAAMTFSWQLNKLPYSPLVLDVLLLQCYNEKAVAPVLEELRAVNV</sequence>
<evidence type="ECO:0000313" key="1">
    <source>
        <dbReference type="EMBL" id="KRL13765.1"/>
    </source>
</evidence>
<accession>A0A0R1N7D1</accession>
<dbReference type="Proteomes" id="UP000051330">
    <property type="component" value="Unassembled WGS sequence"/>
</dbReference>
<gene>
    <name evidence="1" type="ORF">FD09_GL001793</name>
</gene>
<dbReference type="AlphaFoldDB" id="A0A0R1N7D1"/>
<reference evidence="1 2" key="1">
    <citation type="journal article" date="2015" name="Genome Announc.">
        <title>Expanding the biotechnology potential of lactobacilli through comparative genomics of 213 strains and associated genera.</title>
        <authorList>
            <person name="Sun Z."/>
            <person name="Harris H.M."/>
            <person name="McCann A."/>
            <person name="Guo C."/>
            <person name="Argimon S."/>
            <person name="Zhang W."/>
            <person name="Yang X."/>
            <person name="Jeffery I.B."/>
            <person name="Cooney J.C."/>
            <person name="Kagawa T.F."/>
            <person name="Liu W."/>
            <person name="Song Y."/>
            <person name="Salvetti E."/>
            <person name="Wrobel A."/>
            <person name="Rasinkangas P."/>
            <person name="Parkhill J."/>
            <person name="Rea M.C."/>
            <person name="O'Sullivan O."/>
            <person name="Ritari J."/>
            <person name="Douillard F.P."/>
            <person name="Paul Ross R."/>
            <person name="Yang R."/>
            <person name="Briner A.E."/>
            <person name="Felis G.E."/>
            <person name="de Vos W.M."/>
            <person name="Barrangou R."/>
            <person name="Klaenhammer T.R."/>
            <person name="Caufield P.W."/>
            <person name="Cui Y."/>
            <person name="Zhang H."/>
            <person name="O'Toole P.W."/>
        </authorList>
    </citation>
    <scope>NUCLEOTIDE SEQUENCE [LARGE SCALE GENOMIC DNA]</scope>
    <source>
        <strain evidence="1 2">DSM 12744</strain>
    </source>
</reference>
<evidence type="ECO:0000313" key="2">
    <source>
        <dbReference type="Proteomes" id="UP000051330"/>
    </source>
</evidence>
<protein>
    <submittedName>
        <fullName evidence="1">Uncharacterized protein</fullName>
    </submittedName>
</protein>
<proteinExistence type="predicted"/>